<proteinExistence type="predicted"/>
<organism evidence="1 2">
    <name type="scientific">Candidatus Mycobacterium wuenschmannii</name>
    <dbReference type="NCBI Taxonomy" id="3027808"/>
    <lineage>
        <taxon>Bacteria</taxon>
        <taxon>Bacillati</taxon>
        <taxon>Actinomycetota</taxon>
        <taxon>Actinomycetes</taxon>
        <taxon>Mycobacteriales</taxon>
        <taxon>Mycobacteriaceae</taxon>
        <taxon>Mycobacterium</taxon>
    </lineage>
</organism>
<dbReference type="Gene3D" id="3.40.50.2000">
    <property type="entry name" value="Glycogen Phosphorylase B"/>
    <property type="match status" value="2"/>
</dbReference>
<keyword evidence="1" id="KW-0808">Transferase</keyword>
<protein>
    <submittedName>
        <fullName evidence="1">Glycosyltransferase</fullName>
        <ecNumber evidence="1">2.4.-.-</ecNumber>
    </submittedName>
</protein>
<dbReference type="EMBL" id="CP126981">
    <property type="protein sequence ID" value="WIM90084.1"/>
    <property type="molecule type" value="Genomic_DNA"/>
</dbReference>
<dbReference type="GO" id="GO:0016757">
    <property type="term" value="F:glycosyltransferase activity"/>
    <property type="evidence" value="ECO:0007669"/>
    <property type="project" value="UniProtKB-KW"/>
</dbReference>
<evidence type="ECO:0000313" key="2">
    <source>
        <dbReference type="Proteomes" id="UP001236585"/>
    </source>
</evidence>
<keyword evidence="1" id="KW-0328">Glycosyltransferase</keyword>
<reference evidence="1 2" key="1">
    <citation type="journal article" date="2023" name="Microbiol. Resour. Announc.">
        <title>Complete Genome Sequence of Mycobacterium wuenschmanii, a novel Nontuberculous Mycobacterium Isolated from a captive population of Amazon Milk Frogs.</title>
        <authorList>
            <person name="Hicks J."/>
            <person name="Zeineldin M."/>
            <person name="Ward H."/>
            <person name="Wuenschmann A."/>
            <person name="Camp P."/>
            <person name="Farrell D."/>
            <person name="Lehman K."/>
            <person name="Thacker T."/>
            <person name="Cuthbert E."/>
        </authorList>
    </citation>
    <scope>NUCLEOTIDE SEQUENCE [LARGE SCALE GENOMIC DNA]</scope>
    <source>
        <strain evidence="1 2">Wuenschmanii</strain>
    </source>
</reference>
<dbReference type="SUPFAM" id="SSF53756">
    <property type="entry name" value="UDP-Glycosyltransferase/glycogen phosphorylase"/>
    <property type="match status" value="1"/>
</dbReference>
<sequence>MLRIASVPASHVYVQHLSDPAARTRVVRLADPIPADRRIVPGGWWPPLMLDPTWIAAHHREFDVFHVHFGFDTLTSDAMAAALRELRRVGKPLVYTAHDLRNPRQRDATSQHAHLDMLMAAANAVITLTPGAADSICARWDRKPAVLPHPHVVQRCLIERRRTRREQFVVGVHVKSLRANMDPFPVLDTLADTVAKLPDAELVINVHDEIFEPDSHFYAPVDGAALRAYGKRNAVRVVVHPYFSEAQLWSYLSGLTVSVLPYRFGTHSGWLEACYDLGTAVVAPRCGFYHEQKPCETFELSETTFDPQSLRSAVNRLYNQHKDRRPPSRATWPQRRHERVALAAAHRDIYNAVKRGRAGSV</sequence>
<gene>
    <name evidence="1" type="ORF">PT015_00240</name>
</gene>
<dbReference type="EC" id="2.4.-.-" evidence="1"/>
<keyword evidence="2" id="KW-1185">Reference proteome</keyword>
<accession>A0ABY8W8I7</accession>
<dbReference type="Proteomes" id="UP001236585">
    <property type="component" value="Chromosome"/>
</dbReference>
<name>A0ABY8W8I7_9MYCO</name>
<dbReference type="RefSeq" id="WP_285190840.1">
    <property type="nucleotide sequence ID" value="NZ_CP126981.1"/>
</dbReference>
<evidence type="ECO:0000313" key="1">
    <source>
        <dbReference type="EMBL" id="WIM90084.1"/>
    </source>
</evidence>